<dbReference type="PANTHER" id="PTHR30634:SF16">
    <property type="entry name" value="OUTER-MEMBRANE LIPOPROTEIN LOLB"/>
    <property type="match status" value="1"/>
</dbReference>
<proteinExistence type="predicted"/>
<name>A0A7X9XB89_9BACT</name>
<protein>
    <submittedName>
        <fullName evidence="2">VWA domain-containing protein</fullName>
    </submittedName>
</protein>
<dbReference type="Proteomes" id="UP000576082">
    <property type="component" value="Unassembled WGS sequence"/>
</dbReference>
<comment type="caution">
    <text evidence="2">The sequence shown here is derived from an EMBL/GenBank/DDBJ whole genome shotgun (WGS) entry which is preliminary data.</text>
</comment>
<organism evidence="2 3">
    <name type="scientific">Flammeovirga aprica JL-4</name>
    <dbReference type="NCBI Taxonomy" id="694437"/>
    <lineage>
        <taxon>Bacteria</taxon>
        <taxon>Pseudomonadati</taxon>
        <taxon>Bacteroidota</taxon>
        <taxon>Cytophagia</taxon>
        <taxon>Cytophagales</taxon>
        <taxon>Flammeovirgaceae</taxon>
        <taxon>Flammeovirga</taxon>
    </lineage>
</organism>
<feature type="domain" description="VWFA" evidence="1">
    <location>
        <begin position="228"/>
        <end position="387"/>
    </location>
</feature>
<accession>A0A7X9XB89</accession>
<dbReference type="PANTHER" id="PTHR30634">
    <property type="entry name" value="OUTER MEMBRANE LOLAB LIPOPROTEIN INSERTION APPARATUS"/>
    <property type="match status" value="1"/>
</dbReference>
<sequence>MNQNNDIEIETPESKQQNLERWRLMLGGEDADGTGHQLSEELTELDQTLSALYEFERKGSFDYGPDEKKKSRKGGRGKGTPSIARWLGDIRKYFPQSVVNVMQADAMKNERLKEKMIMEPEILEKAEADVHLVASLMEMGKLIPEKTKETARMVVKKVVDELMDKLEQKTIASLSGALDKSARSFRPRHNEINWSATIKKNLKHYQPEYKTIIPEVKVGYGKKSKRSLKDIILCLDQSGSMGESVIYSGIFGAVMASLPNVKTKMVVFDTQIADLTEELEDPVDLLFGVQLGGGTDINKALQYCETLVEKPDDTILVLVTDLCEGGDLQQMKKRALSLVESGVQVICLLALDDNGTPWYDKQNATFFANNNIPVFACTPDLFPDMMASAIQKNDIKTWASENDIVLQ</sequence>
<dbReference type="RefSeq" id="WP_169658715.1">
    <property type="nucleotide sequence ID" value="NZ_JABANE010000065.1"/>
</dbReference>
<dbReference type="AlphaFoldDB" id="A0A7X9XB89"/>
<gene>
    <name evidence="2" type="ORF">HHU12_21070</name>
</gene>
<dbReference type="SMART" id="SM00327">
    <property type="entry name" value="VWA"/>
    <property type="match status" value="1"/>
</dbReference>
<evidence type="ECO:0000313" key="3">
    <source>
        <dbReference type="Proteomes" id="UP000576082"/>
    </source>
</evidence>
<reference evidence="2 3" key="1">
    <citation type="submission" date="2020-04" db="EMBL/GenBank/DDBJ databases">
        <title>Flammeovirga sp. SR4, a novel species isolated from seawater.</title>
        <authorList>
            <person name="Wang X."/>
        </authorList>
    </citation>
    <scope>NUCLEOTIDE SEQUENCE [LARGE SCALE GENOMIC DNA]</scope>
    <source>
        <strain evidence="2 3">ATCC 23126</strain>
    </source>
</reference>
<keyword evidence="3" id="KW-1185">Reference proteome</keyword>
<evidence type="ECO:0000313" key="2">
    <source>
        <dbReference type="EMBL" id="NME70481.1"/>
    </source>
</evidence>
<dbReference type="InterPro" id="IPR036465">
    <property type="entry name" value="vWFA_dom_sf"/>
</dbReference>
<dbReference type="InterPro" id="IPR002035">
    <property type="entry name" value="VWF_A"/>
</dbReference>
<dbReference type="EMBL" id="JABANE010000065">
    <property type="protein sequence ID" value="NME70481.1"/>
    <property type="molecule type" value="Genomic_DNA"/>
</dbReference>
<dbReference type="InterPro" id="IPR008912">
    <property type="entry name" value="Uncharacterised_CoxE"/>
</dbReference>
<dbReference type="InterPro" id="IPR050458">
    <property type="entry name" value="LolB"/>
</dbReference>
<dbReference type="Pfam" id="PF05762">
    <property type="entry name" value="VWA_CoxE"/>
    <property type="match status" value="1"/>
</dbReference>
<evidence type="ECO:0000259" key="1">
    <source>
        <dbReference type="SMART" id="SM00327"/>
    </source>
</evidence>
<dbReference type="Gene3D" id="3.40.50.410">
    <property type="entry name" value="von Willebrand factor, type A domain"/>
    <property type="match status" value="1"/>
</dbReference>
<dbReference type="SUPFAM" id="SSF53300">
    <property type="entry name" value="vWA-like"/>
    <property type="match status" value="1"/>
</dbReference>
<dbReference type="CDD" id="cd01462">
    <property type="entry name" value="VWA_YIEM_type"/>
    <property type="match status" value="1"/>
</dbReference>